<reference evidence="2" key="1">
    <citation type="journal article" date="2024" name="IScience">
        <title>Strigolactones Initiate the Formation of Haustorium-like Structures in Castilleja.</title>
        <authorList>
            <person name="Buerger M."/>
            <person name="Peterson D."/>
            <person name="Chory J."/>
        </authorList>
    </citation>
    <scope>NUCLEOTIDE SEQUENCE [LARGE SCALE GENOMIC DNA]</scope>
</reference>
<comment type="caution">
    <text evidence="1">The sequence shown here is derived from an EMBL/GenBank/DDBJ whole genome shotgun (WGS) entry which is preliminary data.</text>
</comment>
<dbReference type="EMBL" id="JAVIJP010000100">
    <property type="protein sequence ID" value="KAL3615012.1"/>
    <property type="molecule type" value="Genomic_DNA"/>
</dbReference>
<proteinExistence type="predicted"/>
<dbReference type="AlphaFoldDB" id="A0ABD3BCG9"/>
<evidence type="ECO:0000313" key="1">
    <source>
        <dbReference type="EMBL" id="KAL3615012.1"/>
    </source>
</evidence>
<sequence>MIGAQIFETGKGVEGESEWLELRKAEMEIHRKKMEVMHRMTCLVSGVMNAKNS</sequence>
<name>A0ABD3BCG9_9LAMI</name>
<protein>
    <submittedName>
        <fullName evidence="1">Uncharacterized protein</fullName>
    </submittedName>
</protein>
<dbReference type="Proteomes" id="UP001632038">
    <property type="component" value="Unassembled WGS sequence"/>
</dbReference>
<gene>
    <name evidence="1" type="ORF">CASFOL_040673</name>
</gene>
<organism evidence="1 2">
    <name type="scientific">Castilleja foliolosa</name>
    <dbReference type="NCBI Taxonomy" id="1961234"/>
    <lineage>
        <taxon>Eukaryota</taxon>
        <taxon>Viridiplantae</taxon>
        <taxon>Streptophyta</taxon>
        <taxon>Embryophyta</taxon>
        <taxon>Tracheophyta</taxon>
        <taxon>Spermatophyta</taxon>
        <taxon>Magnoliopsida</taxon>
        <taxon>eudicotyledons</taxon>
        <taxon>Gunneridae</taxon>
        <taxon>Pentapetalae</taxon>
        <taxon>asterids</taxon>
        <taxon>lamiids</taxon>
        <taxon>Lamiales</taxon>
        <taxon>Orobanchaceae</taxon>
        <taxon>Pedicularideae</taxon>
        <taxon>Castillejinae</taxon>
        <taxon>Castilleja</taxon>
    </lineage>
</organism>
<evidence type="ECO:0000313" key="2">
    <source>
        <dbReference type="Proteomes" id="UP001632038"/>
    </source>
</evidence>
<keyword evidence="2" id="KW-1185">Reference proteome</keyword>
<accession>A0ABD3BCG9</accession>